<dbReference type="InterPro" id="IPR036685">
    <property type="entry name" value="YehU-like_sf"/>
</dbReference>
<dbReference type="EMBL" id="PDSH01000016">
    <property type="protein sequence ID" value="PIE24574.1"/>
    <property type="molecule type" value="Genomic_DNA"/>
</dbReference>
<comment type="similarity">
    <text evidence="1">Belongs to the UPF0270 family.</text>
</comment>
<protein>
    <recommendedName>
        <fullName evidence="4">Cytoplasmic protein</fullName>
    </recommendedName>
</protein>
<evidence type="ECO:0000256" key="1">
    <source>
        <dbReference type="ARBA" id="ARBA00006450"/>
    </source>
</evidence>
<comment type="caution">
    <text evidence="2">The sequence shown here is derived from an EMBL/GenBank/DDBJ whole genome shotgun (WGS) entry which is preliminary data.</text>
</comment>
<reference evidence="2 3" key="1">
    <citation type="submission" date="2017-10" db="EMBL/GenBank/DDBJ databases">
        <title>Novel microbial diversity and functional potential in the marine mammal oral microbiome.</title>
        <authorList>
            <person name="Dudek N.K."/>
            <person name="Sun C.L."/>
            <person name="Burstein D."/>
            <person name="Kantor R.S."/>
            <person name="Aliaga Goltsman D.S."/>
            <person name="Bik E.M."/>
            <person name="Thomas B.C."/>
            <person name="Banfield J.F."/>
            <person name="Relman D.A."/>
        </authorList>
    </citation>
    <scope>NUCLEOTIDE SEQUENCE [LARGE SCALE GENOMIC DNA]</scope>
    <source>
        <strain evidence="2">DOLJORAL78_47_21</strain>
    </source>
</reference>
<accession>A0A2G6JMC4</accession>
<dbReference type="InterPro" id="IPR010648">
    <property type="entry name" value="UPF0270"/>
</dbReference>
<evidence type="ECO:0000313" key="3">
    <source>
        <dbReference type="Proteomes" id="UP000243469"/>
    </source>
</evidence>
<dbReference type="NCBIfam" id="NF003438">
    <property type="entry name" value="PRK04966.1"/>
    <property type="match status" value="1"/>
</dbReference>
<dbReference type="STRING" id="207954.MED92_16780"/>
<name>A0A2G6JMC4_NEPCE</name>
<evidence type="ECO:0008006" key="4">
    <source>
        <dbReference type="Google" id="ProtNLM"/>
    </source>
</evidence>
<dbReference type="Gene3D" id="1.10.10.610">
    <property type="entry name" value="YehU-like"/>
    <property type="match status" value="1"/>
</dbReference>
<gene>
    <name evidence="2" type="ORF">CSA60_02965</name>
</gene>
<dbReference type="Pfam" id="PF06794">
    <property type="entry name" value="UPF0270"/>
    <property type="match status" value="1"/>
</dbReference>
<organism evidence="2 3">
    <name type="scientific">Neptuniibacter caesariensis</name>
    <dbReference type="NCBI Taxonomy" id="207954"/>
    <lineage>
        <taxon>Bacteria</taxon>
        <taxon>Pseudomonadati</taxon>
        <taxon>Pseudomonadota</taxon>
        <taxon>Gammaproteobacteria</taxon>
        <taxon>Oceanospirillales</taxon>
        <taxon>Oceanospirillaceae</taxon>
        <taxon>Neptuniibacter</taxon>
    </lineage>
</organism>
<evidence type="ECO:0000313" key="2">
    <source>
        <dbReference type="EMBL" id="PIE24574.1"/>
    </source>
</evidence>
<proteinExistence type="inferred from homology"/>
<dbReference type="SUPFAM" id="SSF118001">
    <property type="entry name" value="YehU-like"/>
    <property type="match status" value="1"/>
</dbReference>
<dbReference type="Proteomes" id="UP000243469">
    <property type="component" value="Unassembled WGS sequence"/>
</dbReference>
<sequence length="70" mass="7855">MVIPFEQLTPETLTALIEEFVSRDGTDYGEHEVSLQEKVTQVQKMLQTGQAVILFSESTGQCNIILKDIL</sequence>
<dbReference type="PIRSF" id="PIRSF006169">
    <property type="entry name" value="UCP006169"/>
    <property type="match status" value="1"/>
</dbReference>
<dbReference type="AlphaFoldDB" id="A0A2G6JMC4"/>